<gene>
    <name evidence="1" type="ORF">G6F51_000252</name>
</gene>
<reference evidence="1" key="1">
    <citation type="journal article" date="2020" name="Microb. Genom.">
        <title>Genetic diversity of clinical and environmental Mucorales isolates obtained from an investigation of mucormycosis cases among solid organ transplant recipients.</title>
        <authorList>
            <person name="Nguyen M.H."/>
            <person name="Kaul D."/>
            <person name="Muto C."/>
            <person name="Cheng S.J."/>
            <person name="Richter R.A."/>
            <person name="Bruno V.M."/>
            <person name="Liu G."/>
            <person name="Beyhan S."/>
            <person name="Sundermann A.J."/>
            <person name="Mounaud S."/>
            <person name="Pasculle A.W."/>
            <person name="Nierman W.C."/>
            <person name="Driscoll E."/>
            <person name="Cumbie R."/>
            <person name="Clancy C.J."/>
            <person name="Dupont C.L."/>
        </authorList>
    </citation>
    <scope>NUCLEOTIDE SEQUENCE</scope>
    <source>
        <strain evidence="1">GL16</strain>
    </source>
</reference>
<name>A0A9P6YPK1_RHIOR</name>
<sequence>MTGCKDYKIEFLGLVAKQYSSRVGVITQQVSSMRFANNLSIVPCRDFDIQMKDINYKQSTHPIPWNEKRGQVDYISWRTKTIRQLQSDQNRLLHSKPPLDVRLQNLPVLDKQIEQEADETLTKYLKKLYRQHMIGQHITNICPHDSADPVEDIDQLLPIAQQFYRPLHFTDTVDDRAVNSYLDNIQDLSRLNEDHTDSLLEPITIEETIHETTQVQNKVSSPREDGLRYAFLYQLFQCLPLQELVLKAFDQILYSHTFPTSWQELRITRLKNW</sequence>
<dbReference type="EMBL" id="JAANIT010000012">
    <property type="protein sequence ID" value="KAG1554006.1"/>
    <property type="molecule type" value="Genomic_DNA"/>
</dbReference>
<comment type="caution">
    <text evidence="1">The sequence shown here is derived from an EMBL/GenBank/DDBJ whole genome shotgun (WGS) entry which is preliminary data.</text>
</comment>
<dbReference type="AlphaFoldDB" id="A0A9P6YPK1"/>
<proteinExistence type="predicted"/>
<evidence type="ECO:0000313" key="1">
    <source>
        <dbReference type="EMBL" id="KAG1554006.1"/>
    </source>
</evidence>
<dbReference type="Proteomes" id="UP000717996">
    <property type="component" value="Unassembled WGS sequence"/>
</dbReference>
<protein>
    <submittedName>
        <fullName evidence="1">Uncharacterized protein</fullName>
    </submittedName>
</protein>
<accession>A0A9P6YPK1</accession>
<organism evidence="1 2">
    <name type="scientific">Rhizopus oryzae</name>
    <name type="common">Mucormycosis agent</name>
    <name type="synonym">Rhizopus arrhizus var. delemar</name>
    <dbReference type="NCBI Taxonomy" id="64495"/>
    <lineage>
        <taxon>Eukaryota</taxon>
        <taxon>Fungi</taxon>
        <taxon>Fungi incertae sedis</taxon>
        <taxon>Mucoromycota</taxon>
        <taxon>Mucoromycotina</taxon>
        <taxon>Mucoromycetes</taxon>
        <taxon>Mucorales</taxon>
        <taxon>Mucorineae</taxon>
        <taxon>Rhizopodaceae</taxon>
        <taxon>Rhizopus</taxon>
    </lineage>
</organism>
<evidence type="ECO:0000313" key="2">
    <source>
        <dbReference type="Proteomes" id="UP000717996"/>
    </source>
</evidence>
<dbReference type="OrthoDB" id="2269996at2759"/>